<dbReference type="InterPro" id="IPR050502">
    <property type="entry name" value="Euk_RNA-bind_prot"/>
</dbReference>
<dbReference type="GO" id="GO:0005634">
    <property type="term" value="C:nucleus"/>
    <property type="evidence" value="ECO:0007669"/>
    <property type="project" value="TreeGrafter"/>
</dbReference>
<sequence length="364" mass="41330">MSQLWVGRTEIWEDEEKLIATIRQKCNIQAKSVWFCRNRNTNQLEGYGFIDFETPQEAAEVMRLLKDTPIPHSPSNRFKLNWGSARTGADAATNQQASGFSVYVGNLPISIDEDKLLHFFRRYIPNTISARLIYDSDKLSKGYGFVKFNTFQEMNKAIKVIHGSTEFGRPLKVNEAKDNRVNMDSSAEQATNVLFIRDIDPGVVQAETIFQHFRPFGNVLNVRIVPDHPDWATVKMETVSAAEVAKKALQGKKFGGSTSCDIQYGKEFDETPLAPVKEVSVPIIQPHKMSKKAMSKHFDEAGVAKVMEVIKNFAELNRKVPLTNTDFRTTNLLYSRAQTSRGITFDWESYIDVFPSPNDPFFKK</sequence>
<evidence type="ECO:0000313" key="4">
    <source>
        <dbReference type="EMBL" id="OHT00105.1"/>
    </source>
</evidence>
<evidence type="ECO:0000313" key="5">
    <source>
        <dbReference type="Proteomes" id="UP000179807"/>
    </source>
</evidence>
<reference evidence="4" key="1">
    <citation type="submission" date="2016-10" db="EMBL/GenBank/DDBJ databases">
        <authorList>
            <person name="Benchimol M."/>
            <person name="Almeida L.G."/>
            <person name="Vasconcelos A.T."/>
            <person name="Perreira-Neves A."/>
            <person name="Rosa I.A."/>
            <person name="Tasca T."/>
            <person name="Bogo M.R."/>
            <person name="de Souza W."/>
        </authorList>
    </citation>
    <scope>NUCLEOTIDE SEQUENCE [LARGE SCALE GENOMIC DNA]</scope>
    <source>
        <strain evidence="4">K</strain>
    </source>
</reference>
<dbReference type="GeneID" id="94828783"/>
<organism evidence="4 5">
    <name type="scientific">Tritrichomonas foetus</name>
    <dbReference type="NCBI Taxonomy" id="1144522"/>
    <lineage>
        <taxon>Eukaryota</taxon>
        <taxon>Metamonada</taxon>
        <taxon>Parabasalia</taxon>
        <taxon>Tritrichomonadida</taxon>
        <taxon>Tritrichomonadidae</taxon>
        <taxon>Tritrichomonas</taxon>
    </lineage>
</organism>
<evidence type="ECO:0000256" key="1">
    <source>
        <dbReference type="ARBA" id="ARBA00022884"/>
    </source>
</evidence>
<dbReference type="AlphaFoldDB" id="A0A1J4JLW2"/>
<dbReference type="Pfam" id="PF00076">
    <property type="entry name" value="RRM_1"/>
    <property type="match status" value="2"/>
</dbReference>
<dbReference type="SMART" id="SM00360">
    <property type="entry name" value="RRM"/>
    <property type="match status" value="3"/>
</dbReference>
<evidence type="ECO:0000256" key="2">
    <source>
        <dbReference type="PROSITE-ProRule" id="PRU00176"/>
    </source>
</evidence>
<dbReference type="EMBL" id="MLAK01000971">
    <property type="protein sequence ID" value="OHT00105.1"/>
    <property type="molecule type" value="Genomic_DNA"/>
</dbReference>
<feature type="domain" description="RRM" evidence="3">
    <location>
        <begin position="100"/>
        <end position="178"/>
    </location>
</feature>
<keyword evidence="1 2" id="KW-0694">RNA-binding</keyword>
<dbReference type="SUPFAM" id="SSF54928">
    <property type="entry name" value="RNA-binding domain, RBD"/>
    <property type="match status" value="2"/>
</dbReference>
<dbReference type="Proteomes" id="UP000179807">
    <property type="component" value="Unassembled WGS sequence"/>
</dbReference>
<dbReference type="CDD" id="cd00590">
    <property type="entry name" value="RRM_SF"/>
    <property type="match status" value="2"/>
</dbReference>
<proteinExistence type="predicted"/>
<dbReference type="Gene3D" id="3.30.70.330">
    <property type="match status" value="3"/>
</dbReference>
<protein>
    <recommendedName>
        <fullName evidence="3">RRM domain-containing protein</fullName>
    </recommendedName>
</protein>
<feature type="domain" description="RRM" evidence="3">
    <location>
        <begin position="192"/>
        <end position="267"/>
    </location>
</feature>
<name>A0A1J4JLW2_9EUKA</name>
<dbReference type="InterPro" id="IPR012677">
    <property type="entry name" value="Nucleotide-bd_a/b_plait_sf"/>
</dbReference>
<gene>
    <name evidence="4" type="ORF">TRFO_08082</name>
</gene>
<dbReference type="VEuPathDB" id="TrichDB:TRFO_08082"/>
<dbReference type="PROSITE" id="PS50102">
    <property type="entry name" value="RRM"/>
    <property type="match status" value="2"/>
</dbReference>
<dbReference type="RefSeq" id="XP_068353241.1">
    <property type="nucleotide sequence ID" value="XM_068494079.1"/>
</dbReference>
<dbReference type="InterPro" id="IPR000504">
    <property type="entry name" value="RRM_dom"/>
</dbReference>
<dbReference type="InterPro" id="IPR035979">
    <property type="entry name" value="RBD_domain_sf"/>
</dbReference>
<evidence type="ECO:0000259" key="3">
    <source>
        <dbReference type="PROSITE" id="PS50102"/>
    </source>
</evidence>
<dbReference type="PANTHER" id="PTHR48025:SF1">
    <property type="entry name" value="RRM DOMAIN-CONTAINING PROTEIN"/>
    <property type="match status" value="1"/>
</dbReference>
<dbReference type="OrthoDB" id="446113at2759"/>
<dbReference type="GO" id="GO:0003729">
    <property type="term" value="F:mRNA binding"/>
    <property type="evidence" value="ECO:0007669"/>
    <property type="project" value="TreeGrafter"/>
</dbReference>
<dbReference type="PANTHER" id="PTHR48025">
    <property type="entry name" value="OS02G0815200 PROTEIN"/>
    <property type="match status" value="1"/>
</dbReference>
<keyword evidence="5" id="KW-1185">Reference proteome</keyword>
<accession>A0A1J4JLW2</accession>
<comment type="caution">
    <text evidence="4">The sequence shown here is derived from an EMBL/GenBank/DDBJ whole genome shotgun (WGS) entry which is preliminary data.</text>
</comment>